<evidence type="ECO:0008006" key="4">
    <source>
        <dbReference type="Google" id="ProtNLM"/>
    </source>
</evidence>
<feature type="transmembrane region" description="Helical" evidence="1">
    <location>
        <begin position="6"/>
        <end position="25"/>
    </location>
</feature>
<keyword evidence="1" id="KW-0472">Membrane</keyword>
<evidence type="ECO:0000313" key="2">
    <source>
        <dbReference type="EMBL" id="MDT0293021.1"/>
    </source>
</evidence>
<keyword evidence="1" id="KW-1133">Transmembrane helix</keyword>
<feature type="transmembrane region" description="Helical" evidence="1">
    <location>
        <begin position="58"/>
        <end position="79"/>
    </location>
</feature>
<evidence type="ECO:0000256" key="1">
    <source>
        <dbReference type="SAM" id="Phobius"/>
    </source>
</evidence>
<feature type="transmembrane region" description="Helical" evidence="1">
    <location>
        <begin position="91"/>
        <end position="110"/>
    </location>
</feature>
<name>A0ABU2KE87_9FLAO</name>
<dbReference type="Proteomes" id="UP001182991">
    <property type="component" value="Unassembled WGS sequence"/>
</dbReference>
<gene>
    <name evidence="2" type="ORF">RLT85_00050</name>
</gene>
<keyword evidence="3" id="KW-1185">Reference proteome</keyword>
<evidence type="ECO:0000313" key="3">
    <source>
        <dbReference type="Proteomes" id="UP001182991"/>
    </source>
</evidence>
<sequence length="146" mass="16077">MNLALNIIAIGIIATLAMTAFSYALSAITNSKFEEPQLINILFKRAGTFSFPLVREHILGWTIHFIIGIAFVVCYYVSLPMELFDTTVLDGAIFGFLAGLIGALFWGTTLKLHPNPPKINKIGYLLQLIPAHIIFGITMVLIIQAI</sequence>
<dbReference type="EMBL" id="JAVRBG010000001">
    <property type="protein sequence ID" value="MDT0293021.1"/>
    <property type="molecule type" value="Genomic_DNA"/>
</dbReference>
<protein>
    <recommendedName>
        <fullName evidence="4">DUF2938 domain-containing protein</fullName>
    </recommendedName>
</protein>
<organism evidence="2 3">
    <name type="scientific">Mesonia ostreae</name>
    <dbReference type="NCBI Taxonomy" id="861110"/>
    <lineage>
        <taxon>Bacteria</taxon>
        <taxon>Pseudomonadati</taxon>
        <taxon>Bacteroidota</taxon>
        <taxon>Flavobacteriia</taxon>
        <taxon>Flavobacteriales</taxon>
        <taxon>Flavobacteriaceae</taxon>
        <taxon>Mesonia</taxon>
    </lineage>
</organism>
<keyword evidence="1" id="KW-0812">Transmembrane</keyword>
<comment type="caution">
    <text evidence="2">The sequence shown here is derived from an EMBL/GenBank/DDBJ whole genome shotgun (WGS) entry which is preliminary data.</text>
</comment>
<proteinExistence type="predicted"/>
<accession>A0ABU2KE87</accession>
<reference evidence="3" key="1">
    <citation type="submission" date="2023-07" db="EMBL/GenBank/DDBJ databases">
        <title>Isolating and identifying novel microbial strains from the Mariana Trench.</title>
        <authorList>
            <person name="Fu H."/>
        </authorList>
    </citation>
    <scope>NUCLEOTIDE SEQUENCE [LARGE SCALE GENOMIC DNA]</scope>
    <source>
        <strain evidence="3">T-y2</strain>
    </source>
</reference>
<dbReference type="RefSeq" id="WP_311399999.1">
    <property type="nucleotide sequence ID" value="NZ_JAVRBG010000001.1"/>
</dbReference>
<feature type="transmembrane region" description="Helical" evidence="1">
    <location>
        <begin position="122"/>
        <end position="143"/>
    </location>
</feature>